<accession>A0A0S4MP10</accession>
<reference evidence="1" key="1">
    <citation type="journal article" date="2013" name="Nature">
        <title>The genomes of four tapeworm species reveal adaptations to parasitism.</title>
        <authorList>
            <person name="Tsai I.J."/>
            <person name="Zarowiecki M."/>
            <person name="Holroyd N."/>
            <person name="Garciarrubio A."/>
            <person name="Sanchez-Flores A."/>
            <person name="Brooks K.L."/>
            <person name="Tracey A."/>
            <person name="Bobes R.J."/>
            <person name="Fragoso G."/>
            <person name="Sciutto E."/>
            <person name="Aslett M."/>
            <person name="Beasley H."/>
            <person name="Bennett H.M."/>
            <person name="Cai J."/>
            <person name="Camicia F."/>
            <person name="Clark R."/>
            <person name="Cucher M."/>
            <person name="De Silva N."/>
            <person name="Day T.A."/>
            <person name="Deplazes P."/>
            <person name="Estrada K."/>
            <person name="Fernandez C."/>
            <person name="Holland P.W."/>
            <person name="Hou J."/>
            <person name="Hu S."/>
            <person name="Huckvale T."/>
            <person name="Hung S.S."/>
            <person name="Kamenetzky L."/>
            <person name="Keane J.A."/>
            <person name="Kiss F."/>
            <person name="Koziol U."/>
            <person name="Lambert O."/>
            <person name="Liu K."/>
            <person name="Luo X."/>
            <person name="Luo Y."/>
            <person name="Macchiaroli N."/>
            <person name="Nichol S."/>
            <person name="Paps J."/>
            <person name="Parkinson J."/>
            <person name="Pouchkina-Stantcheva N."/>
            <person name="Riddiford N."/>
            <person name="Rosenzvit M."/>
            <person name="Salinas G."/>
            <person name="Wasmuth J.D."/>
            <person name="Zamanian M."/>
            <person name="Zheng Y."/>
            <person name="Cai X."/>
            <person name="Soberon X."/>
            <person name="Olson P.D."/>
            <person name="Laclette J.P."/>
            <person name="Brehm K."/>
            <person name="Berriman M."/>
            <person name="Garciarrubio A."/>
            <person name="Bobes R.J."/>
            <person name="Fragoso G."/>
            <person name="Sanchez-Flores A."/>
            <person name="Estrada K."/>
            <person name="Cevallos M.A."/>
            <person name="Morett E."/>
            <person name="Gonzalez V."/>
            <person name="Portillo T."/>
            <person name="Ochoa-Leyva A."/>
            <person name="Jose M.V."/>
            <person name="Sciutto E."/>
            <person name="Landa A."/>
            <person name="Jimenez L."/>
            <person name="Valdes V."/>
            <person name="Carrero J.C."/>
            <person name="Larralde C."/>
            <person name="Morales-Montor J."/>
            <person name="Limon-Lason J."/>
            <person name="Soberon X."/>
            <person name="Laclette J.P."/>
        </authorList>
    </citation>
    <scope>NUCLEOTIDE SEQUENCE [LARGE SCALE GENOMIC DNA]</scope>
</reference>
<dbReference type="AlphaFoldDB" id="A0A0S4MP10"/>
<dbReference type="Proteomes" id="UP000017246">
    <property type="component" value="Unassembled WGS sequence"/>
</dbReference>
<sequence>MFRPSIVSSFVFRESRDATLFFWAAWSPVRTSSGSESLFVGNAFSFDFIQDPGVTHAVPFVGRQQPPHDHLAIPLLLCWANSFKLYLFYYDGVTSQATRLPLTSISTP</sequence>
<keyword evidence="1" id="KW-0560">Oxidoreductase</keyword>
<dbReference type="EMBL" id="LN902848">
    <property type="protein sequence ID" value="CUT99796.1"/>
    <property type="molecule type" value="Genomic_DNA"/>
</dbReference>
<evidence type="ECO:0000313" key="1">
    <source>
        <dbReference type="EMBL" id="CUT99796.1"/>
    </source>
</evidence>
<reference evidence="1" key="2">
    <citation type="submission" date="2015-11" db="EMBL/GenBank/DDBJ databases">
        <authorList>
            <person name="Zhang Y."/>
            <person name="Guo Z."/>
        </authorList>
    </citation>
    <scope>NUCLEOTIDE SEQUENCE</scope>
</reference>
<keyword evidence="1" id="KW-0503">Monooxygenase</keyword>
<dbReference type="GO" id="GO:0004497">
    <property type="term" value="F:monooxygenase activity"/>
    <property type="evidence" value="ECO:0007669"/>
    <property type="project" value="UniProtKB-KW"/>
</dbReference>
<protein>
    <submittedName>
        <fullName evidence="1">Cytochrome monooxygenase cypa</fullName>
    </submittedName>
</protein>
<organism evidence="1 2">
    <name type="scientific">Echinococcus multilocularis</name>
    <name type="common">Fox tapeworm</name>
    <dbReference type="NCBI Taxonomy" id="6211"/>
    <lineage>
        <taxon>Eukaryota</taxon>
        <taxon>Metazoa</taxon>
        <taxon>Spiralia</taxon>
        <taxon>Lophotrochozoa</taxon>
        <taxon>Platyhelminthes</taxon>
        <taxon>Cestoda</taxon>
        <taxon>Eucestoda</taxon>
        <taxon>Cyclophyllidea</taxon>
        <taxon>Taeniidae</taxon>
        <taxon>Echinococcus</taxon>
    </lineage>
</organism>
<keyword evidence="2" id="KW-1185">Reference proteome</keyword>
<proteinExistence type="predicted"/>
<name>A0A0S4MP10_ECHMU</name>
<evidence type="ECO:0000313" key="2">
    <source>
        <dbReference type="Proteomes" id="UP000017246"/>
    </source>
</evidence>